<name>A0A3A1RDM2_9BACI</name>
<dbReference type="RefSeq" id="WP_119545124.1">
    <property type="nucleotide sequence ID" value="NZ_QXIR01000001.1"/>
</dbReference>
<comment type="caution">
    <text evidence="2">The sequence shown here is derived from an EMBL/GenBank/DDBJ whole genome shotgun (WGS) entry which is preliminary data.</text>
</comment>
<keyword evidence="1" id="KW-0472">Membrane</keyword>
<keyword evidence="1" id="KW-1133">Transmembrane helix</keyword>
<dbReference type="EMBL" id="QXIR01000001">
    <property type="protein sequence ID" value="RIW39055.1"/>
    <property type="molecule type" value="Genomic_DNA"/>
</dbReference>
<dbReference type="OrthoDB" id="9760715at2"/>
<protein>
    <submittedName>
        <fullName evidence="2">Uncharacterized protein</fullName>
    </submittedName>
</protein>
<proteinExistence type="predicted"/>
<evidence type="ECO:0000256" key="1">
    <source>
        <dbReference type="SAM" id="Phobius"/>
    </source>
</evidence>
<reference evidence="2 3" key="1">
    <citation type="submission" date="2018-09" db="EMBL/GenBank/DDBJ databases">
        <title>Bacillus saliacetes sp. nov., isolated from Thai shrimp paste (Ka-pi).</title>
        <authorList>
            <person name="Daroonpunt R."/>
            <person name="Tanasupawat S."/>
            <person name="Yiamsombut S."/>
        </authorList>
    </citation>
    <scope>NUCLEOTIDE SEQUENCE [LARGE SCALE GENOMIC DNA]</scope>
    <source>
        <strain evidence="2 3">SKP7-4</strain>
    </source>
</reference>
<keyword evidence="3" id="KW-1185">Reference proteome</keyword>
<dbReference type="AlphaFoldDB" id="A0A3A1RDM2"/>
<feature type="transmembrane region" description="Helical" evidence="1">
    <location>
        <begin position="7"/>
        <end position="28"/>
    </location>
</feature>
<organism evidence="2 3">
    <name type="scientific">Bacillus salacetis</name>
    <dbReference type="NCBI Taxonomy" id="2315464"/>
    <lineage>
        <taxon>Bacteria</taxon>
        <taxon>Bacillati</taxon>
        <taxon>Bacillota</taxon>
        <taxon>Bacilli</taxon>
        <taxon>Bacillales</taxon>
        <taxon>Bacillaceae</taxon>
        <taxon>Bacillus</taxon>
    </lineage>
</organism>
<sequence length="217" mass="25988">MKFLENLSKWATWILAFLIIPLLGLFFYTPEYESIKKILNYEIPFSLLFLLIIIMALLLISSQVTLYIIKLRKKISFNDLDRKVLNEIKELVPMTYARDFFERMDFGSGKFPYENIRILHSFIETEGNPEFEFIDNDLEEIRISLLEDYKKLDRILAEYVARIPNANSEDYWRIDKCLKEKDYDLYIKIIRDSNQVGTDIWENYKKLVEIGRKRLGK</sequence>
<evidence type="ECO:0000313" key="2">
    <source>
        <dbReference type="EMBL" id="RIW39055.1"/>
    </source>
</evidence>
<keyword evidence="1" id="KW-0812">Transmembrane</keyword>
<gene>
    <name evidence="2" type="ORF">D3H55_01495</name>
</gene>
<accession>A0A3A1RDM2</accession>
<feature type="transmembrane region" description="Helical" evidence="1">
    <location>
        <begin position="48"/>
        <end position="69"/>
    </location>
</feature>
<evidence type="ECO:0000313" key="3">
    <source>
        <dbReference type="Proteomes" id="UP000265801"/>
    </source>
</evidence>
<dbReference type="Proteomes" id="UP000265801">
    <property type="component" value="Unassembled WGS sequence"/>
</dbReference>